<evidence type="ECO:0000256" key="3">
    <source>
        <dbReference type="ARBA" id="ARBA00022741"/>
    </source>
</evidence>
<dbReference type="RefSeq" id="WP_189475261.1">
    <property type="nucleotide sequence ID" value="NZ_BMYM01000001.1"/>
</dbReference>
<keyword evidence="2" id="KW-0479">Metal-binding</keyword>
<dbReference type="GO" id="GO:0046872">
    <property type="term" value="F:metal ion binding"/>
    <property type="evidence" value="ECO:0007669"/>
    <property type="project" value="UniProtKB-KW"/>
</dbReference>
<comment type="caution">
    <text evidence="9">The sequence shown here is derived from an EMBL/GenBank/DDBJ whole genome shotgun (WGS) entry which is preliminary data.</text>
</comment>
<evidence type="ECO:0000256" key="4">
    <source>
        <dbReference type="ARBA" id="ARBA00022842"/>
    </source>
</evidence>
<dbReference type="AlphaFoldDB" id="A0A918XE09"/>
<protein>
    <submittedName>
        <fullName evidence="9">F420-0--gamma-glutamyl ligase</fullName>
    </submittedName>
</protein>
<dbReference type="SUPFAM" id="SSF144010">
    <property type="entry name" value="CofE-like"/>
    <property type="match status" value="1"/>
</dbReference>
<dbReference type="InterPro" id="IPR008225">
    <property type="entry name" value="F420-0_g-glutamyl_ligase"/>
</dbReference>
<evidence type="ECO:0000313" key="10">
    <source>
        <dbReference type="Proteomes" id="UP000644693"/>
    </source>
</evidence>
<organism evidence="9 10">
    <name type="scientific">Parahalioglobus pacificus</name>
    <dbReference type="NCBI Taxonomy" id="930806"/>
    <lineage>
        <taxon>Bacteria</taxon>
        <taxon>Pseudomonadati</taxon>
        <taxon>Pseudomonadota</taxon>
        <taxon>Gammaproteobacteria</taxon>
        <taxon>Cellvibrionales</taxon>
        <taxon>Halieaceae</taxon>
        <taxon>Parahalioglobus</taxon>
    </lineage>
</organism>
<gene>
    <name evidence="9" type="ORF">GCM10007053_07530</name>
</gene>
<dbReference type="GO" id="GO:0052618">
    <property type="term" value="F:coenzyme F420-0:L-glutamate ligase activity"/>
    <property type="evidence" value="ECO:0007669"/>
    <property type="project" value="TreeGrafter"/>
</dbReference>
<dbReference type="NCBIfam" id="TIGR01916">
    <property type="entry name" value="F420_cofE"/>
    <property type="match status" value="1"/>
</dbReference>
<reference evidence="9" key="2">
    <citation type="submission" date="2020-09" db="EMBL/GenBank/DDBJ databases">
        <authorList>
            <person name="Sun Q."/>
            <person name="Kim S."/>
        </authorList>
    </citation>
    <scope>NUCLEOTIDE SEQUENCE</scope>
    <source>
        <strain evidence="9">KCTC 23430</strain>
    </source>
</reference>
<dbReference type="PANTHER" id="PTHR47917">
    <property type="match status" value="1"/>
</dbReference>
<keyword evidence="3" id="KW-0547">Nucleotide-binding</keyword>
<evidence type="ECO:0000256" key="1">
    <source>
        <dbReference type="ARBA" id="ARBA00022598"/>
    </source>
</evidence>
<keyword evidence="7" id="KW-0464">Manganese</keyword>
<keyword evidence="6" id="KW-0342">GTP-binding</keyword>
<sequence>MTGALSLHALERFPLVEPGDDLCELIIAALADNELSLRSGDALVLAQKIVSKAEGRYANFEDVIPGDRAFELAEQANKDPRLVELILSEARDVVRVRPGVIIVEHRNGYIMANAGIDRSNIETSEQSPRALLLPEAPDASARSLRDSLKARLGVDVGVVINDSVGRAWRMGTVGMTLGCAGFPPLFNQMGEQDLFGNVLEVTESAVADELSAAASLVMGQAAEGCPVVVARGVDALVSMAEPDATSEALIRPREMDMFR</sequence>
<evidence type="ECO:0000259" key="8">
    <source>
        <dbReference type="Pfam" id="PF01996"/>
    </source>
</evidence>
<reference evidence="9" key="1">
    <citation type="journal article" date="2014" name="Int. J. Syst. Evol. Microbiol.">
        <title>Complete genome sequence of Corynebacterium casei LMG S-19264T (=DSM 44701T), isolated from a smear-ripened cheese.</title>
        <authorList>
            <consortium name="US DOE Joint Genome Institute (JGI-PGF)"/>
            <person name="Walter F."/>
            <person name="Albersmeier A."/>
            <person name="Kalinowski J."/>
            <person name="Ruckert C."/>
        </authorList>
    </citation>
    <scope>NUCLEOTIDE SEQUENCE</scope>
    <source>
        <strain evidence="9">KCTC 23430</strain>
    </source>
</reference>
<dbReference type="Gene3D" id="3.90.1660.10">
    <property type="entry name" value="CofE-like domain"/>
    <property type="match status" value="1"/>
</dbReference>
<dbReference type="InterPro" id="IPR002847">
    <property type="entry name" value="F420-0_gamma-glut_ligase-dom"/>
</dbReference>
<proteinExistence type="predicted"/>
<evidence type="ECO:0000256" key="2">
    <source>
        <dbReference type="ARBA" id="ARBA00022723"/>
    </source>
</evidence>
<keyword evidence="1 9" id="KW-0436">Ligase</keyword>
<keyword evidence="10" id="KW-1185">Reference proteome</keyword>
<evidence type="ECO:0000313" key="9">
    <source>
        <dbReference type="EMBL" id="GHD28297.1"/>
    </source>
</evidence>
<feature type="domain" description="Coenzyme F420:L-glutamate ligase-like" evidence="8">
    <location>
        <begin position="12"/>
        <end position="232"/>
    </location>
</feature>
<keyword evidence="4" id="KW-0460">Magnesium</keyword>
<dbReference type="GO" id="GO:0005525">
    <property type="term" value="F:GTP binding"/>
    <property type="evidence" value="ECO:0007669"/>
    <property type="project" value="UniProtKB-KW"/>
</dbReference>
<evidence type="ECO:0000256" key="5">
    <source>
        <dbReference type="ARBA" id="ARBA00022958"/>
    </source>
</evidence>
<dbReference type="Pfam" id="PF01996">
    <property type="entry name" value="F420_ligase"/>
    <property type="match status" value="1"/>
</dbReference>
<accession>A0A918XE09</accession>
<evidence type="ECO:0000256" key="7">
    <source>
        <dbReference type="ARBA" id="ARBA00023211"/>
    </source>
</evidence>
<dbReference type="EMBL" id="BMYM01000001">
    <property type="protein sequence ID" value="GHD28297.1"/>
    <property type="molecule type" value="Genomic_DNA"/>
</dbReference>
<keyword evidence="5" id="KW-0630">Potassium</keyword>
<dbReference type="PANTHER" id="PTHR47917:SF1">
    <property type="entry name" value="COENZYME F420:L-GLUTAMATE LIGASE"/>
    <property type="match status" value="1"/>
</dbReference>
<dbReference type="Proteomes" id="UP000644693">
    <property type="component" value="Unassembled WGS sequence"/>
</dbReference>
<name>A0A918XE09_9GAMM</name>
<dbReference type="Gene3D" id="3.30.1330.100">
    <property type="entry name" value="CofE-like"/>
    <property type="match status" value="1"/>
</dbReference>
<evidence type="ECO:0000256" key="6">
    <source>
        <dbReference type="ARBA" id="ARBA00023134"/>
    </source>
</evidence>